<reference evidence="1 2" key="1">
    <citation type="submission" date="2023-08" db="EMBL/GenBank/DDBJ databases">
        <authorList>
            <person name="Girao M."/>
            <person name="Carvalho M.F."/>
        </authorList>
    </citation>
    <scope>NUCLEOTIDE SEQUENCE [LARGE SCALE GENOMIC DNA]</scope>
    <source>
        <strain evidence="1 2">CC-R104</strain>
    </source>
</reference>
<dbReference type="SUPFAM" id="SSF53706">
    <property type="entry name" value="Formate dehydrogenase/DMSO reductase, domains 1-3"/>
    <property type="match status" value="1"/>
</dbReference>
<dbReference type="RefSeq" id="WP_330154268.1">
    <property type="nucleotide sequence ID" value="NZ_JAUZMZ010000203.1"/>
</dbReference>
<evidence type="ECO:0000313" key="2">
    <source>
        <dbReference type="Proteomes" id="UP001331936"/>
    </source>
</evidence>
<evidence type="ECO:0000313" key="1">
    <source>
        <dbReference type="EMBL" id="MEE2034915.1"/>
    </source>
</evidence>
<accession>A0ABU7JYE1</accession>
<gene>
    <name evidence="1" type="ORF">Q8814_22855</name>
</gene>
<dbReference type="InterPro" id="IPR022357">
    <property type="entry name" value="MIP_CS"/>
</dbReference>
<dbReference type="Proteomes" id="UP001331936">
    <property type="component" value="Unassembled WGS sequence"/>
</dbReference>
<protein>
    <submittedName>
        <fullName evidence="1">Uncharacterized protein</fullName>
    </submittedName>
</protein>
<comment type="caution">
    <text evidence="1">The sequence shown here is derived from an EMBL/GenBank/DDBJ whole genome shotgun (WGS) entry which is preliminary data.</text>
</comment>
<organism evidence="1 2">
    <name type="scientific">Rhodococcus chondri</name>
    <dbReference type="NCBI Taxonomy" id="3065941"/>
    <lineage>
        <taxon>Bacteria</taxon>
        <taxon>Bacillati</taxon>
        <taxon>Actinomycetota</taxon>
        <taxon>Actinomycetes</taxon>
        <taxon>Mycobacteriales</taxon>
        <taxon>Nocardiaceae</taxon>
        <taxon>Rhodococcus</taxon>
    </lineage>
</organism>
<dbReference type="EMBL" id="JAUZMZ010000203">
    <property type="protein sequence ID" value="MEE2034915.1"/>
    <property type="molecule type" value="Genomic_DNA"/>
</dbReference>
<feature type="non-terminal residue" evidence="1">
    <location>
        <position position="67"/>
    </location>
</feature>
<proteinExistence type="predicted"/>
<keyword evidence="2" id="KW-1185">Reference proteome</keyword>
<dbReference type="PROSITE" id="PS00221">
    <property type="entry name" value="MIP"/>
    <property type="match status" value="1"/>
</dbReference>
<sequence>MDNNPHPNPAVTIAITDIATASSNTTGITYDKLRGGSGIQWPCNDANPEGTERLYLDGKFWSSPQYC</sequence>
<name>A0ABU7JYE1_9NOCA</name>